<reference evidence="2 4" key="2">
    <citation type="submission" date="2018-09" db="EMBL/GenBank/DDBJ databases">
        <title>Metagenome Assembled Genomes from an Advanced Water Purification Facility.</title>
        <authorList>
            <person name="Stamps B.W."/>
            <person name="Spear J.R."/>
        </authorList>
    </citation>
    <scope>NUCLEOTIDE SEQUENCE [LARGE SCALE GENOMIC DNA]</scope>
    <source>
        <strain evidence="2">Bin_29_2</strain>
    </source>
</reference>
<protein>
    <submittedName>
        <fullName evidence="2">Uncharacterized protein</fullName>
    </submittedName>
</protein>
<evidence type="ECO:0000313" key="3">
    <source>
        <dbReference type="Proteomes" id="UP000192327"/>
    </source>
</evidence>
<dbReference type="EMBL" id="SSGD01000085">
    <property type="protein sequence ID" value="TXI54462.1"/>
    <property type="molecule type" value="Genomic_DNA"/>
</dbReference>
<dbReference type="AlphaFoldDB" id="A0A5C7XY42"/>
<sequence>MTRQVAELVDRYAAKELRDARQYDNRTPLDEPGIYALHDLAAQIYAHGFSDGQLIAECKHQGQWTRGRDAEAKAGTS</sequence>
<dbReference type="Proteomes" id="UP000321797">
    <property type="component" value="Unassembled WGS sequence"/>
</dbReference>
<evidence type="ECO:0000313" key="4">
    <source>
        <dbReference type="Proteomes" id="UP000321797"/>
    </source>
</evidence>
<organism evidence="2 4">
    <name type="scientific">Mycolicibacter arupensis</name>
    <dbReference type="NCBI Taxonomy" id="342002"/>
    <lineage>
        <taxon>Bacteria</taxon>
        <taxon>Bacillati</taxon>
        <taxon>Actinomycetota</taxon>
        <taxon>Actinomycetes</taxon>
        <taxon>Mycobacteriales</taxon>
        <taxon>Mycobacteriaceae</taxon>
        <taxon>Mycolicibacter</taxon>
    </lineage>
</organism>
<keyword evidence="3" id="KW-1185">Reference proteome</keyword>
<name>A0A5C7XY42_9MYCO</name>
<proteinExistence type="predicted"/>
<evidence type="ECO:0000313" key="2">
    <source>
        <dbReference type="EMBL" id="TXI54462.1"/>
    </source>
</evidence>
<gene>
    <name evidence="1" type="ORF">BST15_20250</name>
    <name evidence="2" type="ORF">E6Q54_14780</name>
</gene>
<dbReference type="Proteomes" id="UP000192327">
    <property type="component" value="Unassembled WGS sequence"/>
</dbReference>
<comment type="caution">
    <text evidence="2">The sequence shown here is derived from an EMBL/GenBank/DDBJ whole genome shotgun (WGS) entry which is preliminary data.</text>
</comment>
<evidence type="ECO:0000313" key="1">
    <source>
        <dbReference type="EMBL" id="OQZ91198.1"/>
    </source>
</evidence>
<accession>A0A5C7XY42</accession>
<reference evidence="1 3" key="1">
    <citation type="submission" date="2016-12" db="EMBL/GenBank/DDBJ databases">
        <title>The new phylogeny of genus Mycobacterium.</title>
        <authorList>
            <person name="Tortoli E."/>
            <person name="Trovato A."/>
            <person name="Cirillo D.M."/>
        </authorList>
    </citation>
    <scope>NUCLEOTIDE SEQUENCE [LARGE SCALE GENOMIC DNA]</scope>
    <source>
        <strain evidence="1 3">DSM 44942</strain>
    </source>
</reference>
<dbReference type="EMBL" id="MVHH01000085">
    <property type="protein sequence ID" value="OQZ91198.1"/>
    <property type="molecule type" value="Genomic_DNA"/>
</dbReference>